<proteinExistence type="predicted"/>
<evidence type="ECO:0000256" key="1">
    <source>
        <dbReference type="SAM" id="Phobius"/>
    </source>
</evidence>
<reference evidence="2 3" key="1">
    <citation type="submission" date="2024-02" db="EMBL/GenBank/DDBJ databases">
        <title>Genome sequence of Aquincola sp. MAHUQ-54.</title>
        <authorList>
            <person name="Huq M.A."/>
        </authorList>
    </citation>
    <scope>NUCLEOTIDE SEQUENCE [LARGE SCALE GENOMIC DNA]</scope>
    <source>
        <strain evidence="2 3">MAHUQ-54</strain>
    </source>
</reference>
<keyword evidence="1" id="KW-0472">Membrane</keyword>
<dbReference type="NCBIfam" id="TIGR01300">
    <property type="entry name" value="CPA3_mnhG_phaG"/>
    <property type="match status" value="1"/>
</dbReference>
<evidence type="ECO:0000313" key="2">
    <source>
        <dbReference type="EMBL" id="MEF7614637.1"/>
    </source>
</evidence>
<comment type="caution">
    <text evidence="2">The sequence shown here is derived from an EMBL/GenBank/DDBJ whole genome shotgun (WGS) entry which is preliminary data.</text>
</comment>
<dbReference type="GO" id="GO:0015385">
    <property type="term" value="F:sodium:proton antiporter activity"/>
    <property type="evidence" value="ECO:0007669"/>
    <property type="project" value="TreeGrafter"/>
</dbReference>
<dbReference type="EMBL" id="JAZIBG010000028">
    <property type="protein sequence ID" value="MEF7614637.1"/>
    <property type="molecule type" value="Genomic_DNA"/>
</dbReference>
<dbReference type="AlphaFoldDB" id="A0AAW9QGU1"/>
<name>A0AAW9QGU1_9BURK</name>
<feature type="transmembrane region" description="Helical" evidence="1">
    <location>
        <begin position="71"/>
        <end position="92"/>
    </location>
</feature>
<protein>
    <submittedName>
        <fullName evidence="2">Na+/H+ antiporter subunit G</fullName>
    </submittedName>
</protein>
<dbReference type="Pfam" id="PF03334">
    <property type="entry name" value="PhaG_MnhG_YufB"/>
    <property type="match status" value="1"/>
</dbReference>
<organism evidence="2 3">
    <name type="scientific">Aquincola agrisoli</name>
    <dbReference type="NCBI Taxonomy" id="3119538"/>
    <lineage>
        <taxon>Bacteria</taxon>
        <taxon>Pseudomonadati</taxon>
        <taxon>Pseudomonadota</taxon>
        <taxon>Betaproteobacteria</taxon>
        <taxon>Burkholderiales</taxon>
        <taxon>Sphaerotilaceae</taxon>
        <taxon>Aquincola</taxon>
    </lineage>
</organism>
<dbReference type="Proteomes" id="UP001336250">
    <property type="component" value="Unassembled WGS sequence"/>
</dbReference>
<dbReference type="RefSeq" id="WP_332289666.1">
    <property type="nucleotide sequence ID" value="NZ_JAZIBG010000028.1"/>
</dbReference>
<keyword evidence="1" id="KW-0812">Transmembrane</keyword>
<dbReference type="NCBIfam" id="NF009315">
    <property type="entry name" value="PRK12674.1-4"/>
    <property type="match status" value="1"/>
</dbReference>
<keyword evidence="1" id="KW-1133">Transmembrane helix</keyword>
<sequence>MNALPWWIEWPVAVLLVTGGVLALAGALGLLRLQDFFDRLHPPALAITLGSWCVSLASVLYFSALESRPVLAAWLIPILLSITAPITSLLLARAARFRRRDADAARAPMVPGP</sequence>
<feature type="transmembrane region" description="Helical" evidence="1">
    <location>
        <begin position="43"/>
        <end position="65"/>
    </location>
</feature>
<gene>
    <name evidence="2" type="ORF">V4F39_12015</name>
</gene>
<dbReference type="PANTHER" id="PTHR34703:SF1">
    <property type="entry name" value="ANTIPORTER SUBUNIT MNHG2-RELATED"/>
    <property type="match status" value="1"/>
</dbReference>
<accession>A0AAW9QGU1</accession>
<feature type="transmembrane region" description="Helical" evidence="1">
    <location>
        <begin position="12"/>
        <end position="31"/>
    </location>
</feature>
<dbReference type="PANTHER" id="PTHR34703">
    <property type="entry name" value="ANTIPORTER SUBUNIT MNHG2-RELATED"/>
    <property type="match status" value="1"/>
</dbReference>
<evidence type="ECO:0000313" key="3">
    <source>
        <dbReference type="Proteomes" id="UP001336250"/>
    </source>
</evidence>
<keyword evidence="3" id="KW-1185">Reference proteome</keyword>
<dbReference type="InterPro" id="IPR005133">
    <property type="entry name" value="PhaG_MnhG_YufB"/>
</dbReference>